<dbReference type="PANTHER" id="PTHR11895">
    <property type="entry name" value="TRANSAMIDASE"/>
    <property type="match status" value="1"/>
</dbReference>
<dbReference type="Pfam" id="PF01425">
    <property type="entry name" value="Amidase"/>
    <property type="match status" value="1"/>
</dbReference>
<reference evidence="3 4" key="1">
    <citation type="submission" date="2019-06" db="EMBL/GenBank/DDBJ databases">
        <title>Sequencing the genomes of 1000 actinobacteria strains.</title>
        <authorList>
            <person name="Klenk H.-P."/>
        </authorList>
    </citation>
    <scope>NUCLEOTIDE SEQUENCE [LARGE SCALE GENOMIC DNA]</scope>
    <source>
        <strain evidence="3 4">DSM 45679</strain>
    </source>
</reference>
<dbReference type="Gene3D" id="3.90.1300.10">
    <property type="entry name" value="Amidase signature (AS) domain"/>
    <property type="match status" value="1"/>
</dbReference>
<dbReference type="Proteomes" id="UP000320876">
    <property type="component" value="Unassembled WGS sequence"/>
</dbReference>
<sequence length="506" mass="53287">MTGQATGCQGTDGPELGMWPAGEQLAALARREVSSTELLEVHLGRIRRFNPELVAVATLDEDGARARAAEADTAAARGAWLGPLHGLPVTVKDTLETAGLRSTAGAAELAGHIPDVDADAVGLLRAAGAVLVGKTNAATYAADAQTTNPVFGTTRNPWDPGRSPGGSSGGAAAAVSAGFTALDLSSELSGSIRLPAHCCGVFGLRPSHGIVPARGHIPRAPGSLTSNDMVTVGPIARTARDLELALDVLTGPARTRAGGWRLVLPPPRARSLSGYRIGVWLDDPLCPVEAAVGEVLQAAVDALATAGGRVAETRPVDRAEHDRLYLRLLHGATCLAPPQEVFEHDCVRAGELGAEDDSFEAWQLRGRTQRHRDWLLADEQRARQRASWHEFFTEYDALLCPVSPVPAIPHDTTPDVAARRITVNGQPRPYLDQIRWSCLASMAGLPAASVPAGRSPAGLPIGLQVIGPRLEDRTVLDIATRVAELTGGFQPPPLNEGTDLPLRRDT</sequence>
<accession>A0A542DBR5</accession>
<dbReference type="GO" id="GO:0003824">
    <property type="term" value="F:catalytic activity"/>
    <property type="evidence" value="ECO:0007669"/>
    <property type="project" value="InterPro"/>
</dbReference>
<name>A0A542DBR5_AMYCI</name>
<feature type="domain" description="Amidase" evidence="2">
    <location>
        <begin position="37"/>
        <end position="476"/>
    </location>
</feature>
<evidence type="ECO:0000313" key="4">
    <source>
        <dbReference type="Proteomes" id="UP000320876"/>
    </source>
</evidence>
<keyword evidence="4" id="KW-1185">Reference proteome</keyword>
<dbReference type="SUPFAM" id="SSF75304">
    <property type="entry name" value="Amidase signature (AS) enzymes"/>
    <property type="match status" value="1"/>
</dbReference>
<dbReference type="RefSeq" id="WP_246076178.1">
    <property type="nucleotide sequence ID" value="NZ_VFML01000001.1"/>
</dbReference>
<dbReference type="InterPro" id="IPR000120">
    <property type="entry name" value="Amidase"/>
</dbReference>
<dbReference type="InterPro" id="IPR036928">
    <property type="entry name" value="AS_sf"/>
</dbReference>
<feature type="region of interest" description="Disordered" evidence="1">
    <location>
        <begin position="487"/>
        <end position="506"/>
    </location>
</feature>
<evidence type="ECO:0000313" key="3">
    <source>
        <dbReference type="EMBL" id="TQJ00512.1"/>
    </source>
</evidence>
<comment type="caution">
    <text evidence="3">The sequence shown here is derived from an EMBL/GenBank/DDBJ whole genome shotgun (WGS) entry which is preliminary data.</text>
</comment>
<dbReference type="PIRSF" id="PIRSF001221">
    <property type="entry name" value="Amidase_fungi"/>
    <property type="match status" value="1"/>
</dbReference>
<proteinExistence type="predicted"/>
<gene>
    <name evidence="3" type="ORF">FB471_0138</name>
</gene>
<dbReference type="InterPro" id="IPR023631">
    <property type="entry name" value="Amidase_dom"/>
</dbReference>
<protein>
    <submittedName>
        <fullName evidence="3">Amidase</fullName>
    </submittedName>
</protein>
<dbReference type="PANTHER" id="PTHR11895:SF76">
    <property type="entry name" value="INDOLEACETAMIDE HYDROLASE"/>
    <property type="match status" value="1"/>
</dbReference>
<feature type="region of interest" description="Disordered" evidence="1">
    <location>
        <begin position="148"/>
        <end position="169"/>
    </location>
</feature>
<organism evidence="3 4">
    <name type="scientific">Amycolatopsis cihanbeyliensis</name>
    <dbReference type="NCBI Taxonomy" id="1128664"/>
    <lineage>
        <taxon>Bacteria</taxon>
        <taxon>Bacillati</taxon>
        <taxon>Actinomycetota</taxon>
        <taxon>Actinomycetes</taxon>
        <taxon>Pseudonocardiales</taxon>
        <taxon>Pseudonocardiaceae</taxon>
        <taxon>Amycolatopsis</taxon>
    </lineage>
</organism>
<dbReference type="AlphaFoldDB" id="A0A542DBR5"/>
<dbReference type="EMBL" id="VFML01000001">
    <property type="protein sequence ID" value="TQJ00512.1"/>
    <property type="molecule type" value="Genomic_DNA"/>
</dbReference>
<evidence type="ECO:0000259" key="2">
    <source>
        <dbReference type="Pfam" id="PF01425"/>
    </source>
</evidence>
<dbReference type="NCBIfam" id="NF004816">
    <property type="entry name" value="PRK06170.1"/>
    <property type="match status" value="1"/>
</dbReference>
<evidence type="ECO:0000256" key="1">
    <source>
        <dbReference type="SAM" id="MobiDB-lite"/>
    </source>
</evidence>